<dbReference type="NCBIfam" id="TIGR01655">
    <property type="entry name" value="yxeA_fam"/>
    <property type="match status" value="1"/>
</dbReference>
<dbReference type="RefSeq" id="WP_345594367.1">
    <property type="nucleotide sequence ID" value="NZ_BAABJG010000055.1"/>
</dbReference>
<dbReference type="PANTHER" id="PTHR36433:SF2">
    <property type="entry name" value="YXEA FAMILY PROTEIN"/>
    <property type="match status" value="1"/>
</dbReference>
<keyword evidence="1" id="KW-0812">Transmembrane</keyword>
<reference evidence="3" key="1">
    <citation type="journal article" date="2019" name="Int. J. Syst. Evol. Microbiol.">
        <title>The Global Catalogue of Microorganisms (GCM) 10K type strain sequencing project: providing services to taxonomists for standard genome sequencing and annotation.</title>
        <authorList>
            <consortium name="The Broad Institute Genomics Platform"/>
            <consortium name="The Broad Institute Genome Sequencing Center for Infectious Disease"/>
            <person name="Wu L."/>
            <person name="Ma J."/>
        </authorList>
    </citation>
    <scope>NUCLEOTIDE SEQUENCE [LARGE SCALE GENOMIC DNA]</scope>
    <source>
        <strain evidence="3">CCUG 53270</strain>
    </source>
</reference>
<gene>
    <name evidence="2" type="ORF">ACFQ4B_07390</name>
</gene>
<name>A0ABW3UH88_9BACL</name>
<keyword evidence="1" id="KW-0472">Membrane</keyword>
<protein>
    <submittedName>
        <fullName evidence="2">YxeA family protein</fullName>
    </submittedName>
</protein>
<dbReference type="Gene3D" id="2.40.50.480">
    <property type="match status" value="1"/>
</dbReference>
<evidence type="ECO:0000313" key="3">
    <source>
        <dbReference type="Proteomes" id="UP001597180"/>
    </source>
</evidence>
<evidence type="ECO:0000256" key="1">
    <source>
        <dbReference type="SAM" id="Phobius"/>
    </source>
</evidence>
<feature type="transmembrane region" description="Helical" evidence="1">
    <location>
        <begin position="6"/>
        <end position="22"/>
    </location>
</feature>
<dbReference type="SUPFAM" id="SSF159121">
    <property type="entry name" value="BC4932-like"/>
    <property type="match status" value="1"/>
</dbReference>
<proteinExistence type="predicted"/>
<dbReference type="PANTHER" id="PTHR36433">
    <property type="entry name" value="HYPOTHETICAL CYTOSOLIC PROTEIN"/>
    <property type="match status" value="1"/>
</dbReference>
<evidence type="ECO:0000313" key="2">
    <source>
        <dbReference type="EMBL" id="MFD1219936.1"/>
    </source>
</evidence>
<organism evidence="2 3">
    <name type="scientific">Paenibacillus vulneris</name>
    <dbReference type="NCBI Taxonomy" id="1133364"/>
    <lineage>
        <taxon>Bacteria</taxon>
        <taxon>Bacillati</taxon>
        <taxon>Bacillota</taxon>
        <taxon>Bacilli</taxon>
        <taxon>Bacillales</taxon>
        <taxon>Paenibacillaceae</taxon>
        <taxon>Paenibacillus</taxon>
    </lineage>
</organism>
<keyword evidence="1" id="KW-1133">Transmembrane helix</keyword>
<sequence>MKKTTVIAIIVVGIAAVLLVLMQNGNMNRLGTESYYVQVNDGKKIEGSTSTGEKYKTYEYTVQGYDKHGSVKTLTFTATKELRKEAYLRLYVKTKGVSSYKEVQLDDIPEKTRMLLSNPSLKE</sequence>
<keyword evidence="3" id="KW-1185">Reference proteome</keyword>
<dbReference type="Pfam" id="PF06486">
    <property type="entry name" value="DUF1093"/>
    <property type="match status" value="1"/>
</dbReference>
<dbReference type="Proteomes" id="UP001597180">
    <property type="component" value="Unassembled WGS sequence"/>
</dbReference>
<comment type="caution">
    <text evidence="2">The sequence shown here is derived from an EMBL/GenBank/DDBJ whole genome shotgun (WGS) entry which is preliminary data.</text>
</comment>
<dbReference type="InterPro" id="IPR006542">
    <property type="entry name" value="DUF1093"/>
</dbReference>
<dbReference type="EMBL" id="JBHTLU010000012">
    <property type="protein sequence ID" value="MFD1219936.1"/>
    <property type="molecule type" value="Genomic_DNA"/>
</dbReference>
<dbReference type="InterPro" id="IPR036166">
    <property type="entry name" value="YxeA-like_sf"/>
</dbReference>
<accession>A0ABW3UH88</accession>